<dbReference type="PATRIC" id="fig|540747.5.peg.2224"/>
<dbReference type="Proteomes" id="UP000051401">
    <property type="component" value="Unassembled WGS sequence"/>
</dbReference>
<dbReference type="SUPFAM" id="SSF55821">
    <property type="entry name" value="YrdC/RibB"/>
    <property type="match status" value="1"/>
</dbReference>
<dbReference type="KEGG" id="rid:RIdsm_00983"/>
<reference evidence="2 4" key="1">
    <citation type="submission" date="2015-04" db="EMBL/GenBank/DDBJ databases">
        <title>The draft genome sequence of Roseovarius indicus B108T.</title>
        <authorList>
            <person name="Li G."/>
            <person name="Lai Q."/>
            <person name="Shao Z."/>
            <person name="Yan P."/>
        </authorList>
    </citation>
    <scope>NUCLEOTIDE SEQUENCE [LARGE SCALE GENOMIC DNA]</scope>
    <source>
        <strain evidence="2 4">B108</strain>
    </source>
</reference>
<feature type="domain" description="YrdC-like" evidence="1">
    <location>
        <begin position="7"/>
        <end position="206"/>
    </location>
</feature>
<organism evidence="2 4">
    <name type="scientific">Roseovarius indicus</name>
    <dbReference type="NCBI Taxonomy" id="540747"/>
    <lineage>
        <taxon>Bacteria</taxon>
        <taxon>Pseudomonadati</taxon>
        <taxon>Pseudomonadota</taxon>
        <taxon>Alphaproteobacteria</taxon>
        <taxon>Rhodobacterales</taxon>
        <taxon>Roseobacteraceae</taxon>
        <taxon>Roseovarius</taxon>
    </lineage>
</organism>
<dbReference type="EMBL" id="CP031598">
    <property type="protein sequence ID" value="QEW25198.1"/>
    <property type="molecule type" value="Genomic_DNA"/>
</dbReference>
<dbReference type="OrthoDB" id="7829964at2"/>
<dbReference type="EMBL" id="LAXI01000019">
    <property type="protein sequence ID" value="KRS15774.1"/>
    <property type="molecule type" value="Genomic_DNA"/>
</dbReference>
<dbReference type="AlphaFoldDB" id="A0A0T5P4G6"/>
<evidence type="ECO:0000313" key="2">
    <source>
        <dbReference type="EMBL" id="KRS15774.1"/>
    </source>
</evidence>
<dbReference type="PROSITE" id="PS51163">
    <property type="entry name" value="YRDC"/>
    <property type="match status" value="1"/>
</dbReference>
<dbReference type="InterPro" id="IPR017945">
    <property type="entry name" value="DHBP_synth_RibB-like_a/b_dom"/>
</dbReference>
<dbReference type="Pfam" id="PF01300">
    <property type="entry name" value="Sua5_yciO_yrdC"/>
    <property type="match status" value="1"/>
</dbReference>
<accession>A0A0T5P4G6</accession>
<evidence type="ECO:0000313" key="5">
    <source>
        <dbReference type="Proteomes" id="UP000325785"/>
    </source>
</evidence>
<dbReference type="InterPro" id="IPR006070">
    <property type="entry name" value="Sua5-like_dom"/>
</dbReference>
<dbReference type="GO" id="GO:0003725">
    <property type="term" value="F:double-stranded RNA binding"/>
    <property type="evidence" value="ECO:0007669"/>
    <property type="project" value="InterPro"/>
</dbReference>
<sequence length="242" mass="26406">MTVLDPDTDAQRVYETMKDGGVAVIPLDVAYAVFGMTAEAIQRIYTAKGRSFSKPNGTLANRDIFREVHDVDTRAREVVAAITEDYDLPLSIVGKHREGNAFTGALDPFCFERSTKSGTIDLLLNAGPLHRALTAISWQNGTPVMGSSANVSLGGSKFRLQDVEAPVLDAAAIKVDYGLCRYNNPMAISSTIIDVDSFEVHRFGVCYEQIRDILNRHFSIEIPPMPDRDLVRGAAVGEAQDA</sequence>
<evidence type="ECO:0000313" key="3">
    <source>
        <dbReference type="EMBL" id="QEW25198.1"/>
    </source>
</evidence>
<dbReference type="RefSeq" id="WP_057819695.1">
    <property type="nucleotide sequence ID" value="NZ_CP031598.1"/>
</dbReference>
<protein>
    <submittedName>
        <fullName evidence="3">Sua5/YciO/YrdC/YwlC family protein</fullName>
    </submittedName>
</protein>
<proteinExistence type="predicted"/>
<dbReference type="Proteomes" id="UP000325785">
    <property type="component" value="Chromosome"/>
</dbReference>
<dbReference type="STRING" id="540747.SAMN04488031_10685"/>
<evidence type="ECO:0000313" key="4">
    <source>
        <dbReference type="Proteomes" id="UP000051401"/>
    </source>
</evidence>
<dbReference type="Gene3D" id="3.90.870.10">
    <property type="entry name" value="DHBP synthase"/>
    <property type="match status" value="1"/>
</dbReference>
<gene>
    <name evidence="3" type="ORF">RIdsm_00983</name>
    <name evidence="2" type="ORF">XM52_22220</name>
</gene>
<evidence type="ECO:0000259" key="1">
    <source>
        <dbReference type="PROSITE" id="PS51163"/>
    </source>
</evidence>
<keyword evidence="4" id="KW-1185">Reference proteome</keyword>
<reference evidence="3 5" key="2">
    <citation type="submission" date="2018-08" db="EMBL/GenBank/DDBJ databases">
        <title>Genetic Globetrotter - A new plasmid hitch-hiking vast phylogenetic and geographic distances.</title>
        <authorList>
            <person name="Vollmers J."/>
            <person name="Petersen J."/>
        </authorList>
    </citation>
    <scope>NUCLEOTIDE SEQUENCE [LARGE SCALE GENOMIC DNA]</scope>
    <source>
        <strain evidence="3 5">DSM 26383</strain>
    </source>
</reference>
<name>A0A0T5P4G6_9RHOB</name>